<accession>A0A381QLA2</accession>
<comment type="catalytic activity">
    <reaction evidence="6">
        <text>queuosine(34) in tRNA(Asp) + GDP-alpha-D-mannose = O-4''-alpha-D-mannosylqueuosine(34) in tRNA(Asp) + GDP + H(+)</text>
        <dbReference type="Rhea" id="RHEA:12885"/>
        <dbReference type="Rhea" id="RHEA-COMP:18572"/>
        <dbReference type="Rhea" id="RHEA-COMP:18581"/>
        <dbReference type="ChEBI" id="CHEBI:15378"/>
        <dbReference type="ChEBI" id="CHEBI:57527"/>
        <dbReference type="ChEBI" id="CHEBI:58189"/>
        <dbReference type="ChEBI" id="CHEBI:194431"/>
        <dbReference type="ChEBI" id="CHEBI:194442"/>
        <dbReference type="EC" id="2.4.1.110"/>
    </reaction>
    <physiologicalReaction direction="left-to-right" evidence="6">
        <dbReference type="Rhea" id="RHEA:12886"/>
    </physiologicalReaction>
</comment>
<dbReference type="InterPro" id="IPR001296">
    <property type="entry name" value="Glyco_trans_1"/>
</dbReference>
<keyword evidence="3" id="KW-0808">Transferase</keyword>
<dbReference type="GO" id="GO:0016438">
    <property type="term" value="F:tRNA-queuosine(34) beta-mannosyltransferase activity"/>
    <property type="evidence" value="ECO:0007669"/>
    <property type="project" value="UniProtKB-EC"/>
</dbReference>
<evidence type="ECO:0000256" key="5">
    <source>
        <dbReference type="ARBA" id="ARBA00044539"/>
    </source>
</evidence>
<dbReference type="EMBL" id="UINC01001414">
    <property type="protein sequence ID" value="SUZ80111.1"/>
    <property type="molecule type" value="Genomic_DNA"/>
</dbReference>
<dbReference type="Gene3D" id="3.40.50.2000">
    <property type="entry name" value="Glycogen Phosphorylase B"/>
    <property type="match status" value="2"/>
</dbReference>
<dbReference type="PANTHER" id="PTHR13615">
    <property type="entry name" value="GLYCOSYLTRANSFERASE-LIKE 1"/>
    <property type="match status" value="1"/>
</dbReference>
<evidence type="ECO:0000256" key="4">
    <source>
        <dbReference type="ARBA" id="ARBA00044517"/>
    </source>
</evidence>
<evidence type="ECO:0000256" key="1">
    <source>
        <dbReference type="ARBA" id="ARBA00009481"/>
    </source>
</evidence>
<gene>
    <name evidence="9" type="ORF">METZ01_LOCUS32965</name>
</gene>
<evidence type="ECO:0000256" key="6">
    <source>
        <dbReference type="ARBA" id="ARBA00048439"/>
    </source>
</evidence>
<dbReference type="Pfam" id="PF12038">
    <property type="entry name" value="QTMAN_N"/>
    <property type="match status" value="1"/>
</dbReference>
<feature type="non-terminal residue" evidence="9">
    <location>
        <position position="1"/>
    </location>
</feature>
<dbReference type="Pfam" id="PF00534">
    <property type="entry name" value="Glycos_transf_1"/>
    <property type="match status" value="1"/>
</dbReference>
<reference evidence="9" key="1">
    <citation type="submission" date="2018-05" db="EMBL/GenBank/DDBJ databases">
        <authorList>
            <person name="Lanie J.A."/>
            <person name="Ng W.-L."/>
            <person name="Kazmierczak K.M."/>
            <person name="Andrzejewski T.M."/>
            <person name="Davidsen T.M."/>
            <person name="Wayne K.J."/>
            <person name="Tettelin H."/>
            <person name="Glass J.I."/>
            <person name="Rusch D."/>
            <person name="Podicherti R."/>
            <person name="Tsui H.-C.T."/>
            <person name="Winkler M.E."/>
        </authorList>
    </citation>
    <scope>NUCLEOTIDE SEQUENCE</scope>
</reference>
<organism evidence="9">
    <name type="scientific">marine metagenome</name>
    <dbReference type="NCBI Taxonomy" id="408172"/>
    <lineage>
        <taxon>unclassified sequences</taxon>
        <taxon>metagenomes</taxon>
        <taxon>ecological metagenomes</taxon>
    </lineage>
</organism>
<name>A0A381QLA2_9ZZZZ</name>
<dbReference type="SUPFAM" id="SSF53756">
    <property type="entry name" value="UDP-Glycosyltransferase/glycogen phosphorylase"/>
    <property type="match status" value="1"/>
</dbReference>
<evidence type="ECO:0000259" key="8">
    <source>
        <dbReference type="Pfam" id="PF12038"/>
    </source>
</evidence>
<dbReference type="AlphaFoldDB" id="A0A381QLA2"/>
<evidence type="ECO:0000256" key="3">
    <source>
        <dbReference type="ARBA" id="ARBA00022679"/>
    </source>
</evidence>
<keyword evidence="2" id="KW-0328">Glycosyltransferase</keyword>
<dbReference type="InterPro" id="IPR022701">
    <property type="entry name" value="QTMAN_N"/>
</dbReference>
<protein>
    <recommendedName>
        <fullName evidence="5">tRNA-queuosine alpha-mannosyltransferase</fullName>
        <ecNumber evidence="4">2.4.1.110</ecNumber>
    </recommendedName>
</protein>
<sequence>VARVLLVEPFHGGSHGAWANGLARHSRHEVVPVSHPGAFWRWRMRGAALTLAEATREAVAVHGAPDVVLVSGMVDLAGWLGLTRRFLGDPPVVLYLHENQLLHPLSPNQRADDEFPLVNWRGMAAADQVWFNSAFQRDGLLAALPALLDRAPDLTHAAFLPGVAESCYVVPVGVELADVPRRAVGVDASGVPLVLWNQRWDHDKNPTAVFNSLGRLAEEGVPFAVAVAGENERVDPREFTEAQDHLGDRVVQFGFLDRPDYVDLLGRSDVVVSAAHHEFFGVAVVEALAAGCVPVLPDRLSYPELVGDRAGVALYPDGGLTGRLREVLTDLDGWRERVAGLDEDIRRFDVRTVVADYDDRLEALAAGGAQRASH</sequence>
<evidence type="ECO:0000259" key="7">
    <source>
        <dbReference type="Pfam" id="PF00534"/>
    </source>
</evidence>
<comment type="similarity">
    <text evidence="1">Belongs to the glycosyltransferase group 1 family. Glycosyltransferase 4 subfamily.</text>
</comment>
<dbReference type="EC" id="2.4.1.110" evidence="4"/>
<dbReference type="InterPro" id="IPR051862">
    <property type="entry name" value="GT-like_domain_containing_1"/>
</dbReference>
<proteinExistence type="inferred from homology"/>
<feature type="domain" description="tRNA-queuosine alpha-mannosyltransferase N-terminal" evidence="8">
    <location>
        <begin position="3"/>
        <end position="174"/>
    </location>
</feature>
<evidence type="ECO:0000256" key="2">
    <source>
        <dbReference type="ARBA" id="ARBA00022676"/>
    </source>
</evidence>
<evidence type="ECO:0000313" key="9">
    <source>
        <dbReference type="EMBL" id="SUZ80111.1"/>
    </source>
</evidence>
<feature type="domain" description="Glycosyl transferase family 1" evidence="7">
    <location>
        <begin position="192"/>
        <end position="315"/>
    </location>
</feature>
<dbReference type="PANTHER" id="PTHR13615:SF3">
    <property type="entry name" value="GLYCOSYLTRANSFERASE-LIKE DOMAIN-CONTAINING PROTEIN 1"/>
    <property type="match status" value="1"/>
</dbReference>